<feature type="region of interest" description="Disordered" evidence="5">
    <location>
        <begin position="36"/>
        <end position="61"/>
    </location>
</feature>
<dbReference type="EMBL" id="AP025564">
    <property type="protein sequence ID" value="BDE95350.1"/>
    <property type="molecule type" value="Genomic_DNA"/>
</dbReference>
<evidence type="ECO:0000256" key="5">
    <source>
        <dbReference type="SAM" id="MobiDB-lite"/>
    </source>
</evidence>
<gene>
    <name evidence="7" type="ORF">CE91St30_06830</name>
</gene>
<dbReference type="SUPFAM" id="SSF56425">
    <property type="entry name" value="Succinate dehydrogenase/fumarate reductase flavoprotein, catalytic domain"/>
    <property type="match status" value="1"/>
</dbReference>
<dbReference type="RefSeq" id="WP_244411755.1">
    <property type="nucleotide sequence ID" value="NZ_AP025564.1"/>
</dbReference>
<keyword evidence="2" id="KW-0285">Flavoprotein</keyword>
<proteinExistence type="predicted"/>
<sequence length="578" mass="61912">MKEISRRNFIGGAAAFGLGLGAMGLAGCAAGEPASADADAGSTGKAGGQDTTGVPSFLQAPDPITDDQIAQTIETELVVVGLGVAGVSAVRSAAEGGVKVVAIEKCSEPNCRSSQFSAFNTENARSMGIEDIETTDLVNELMIQMSHRSDFRILKNWADHCGEAFDWYASAYGGLVWVHPGDETPSEDTVYVSNKNSYPPYEYGRDHEVVFSGTLSFTAPDKGGQKPVFLANFEKAQETGNVDAHFDCPARQLVKEGDKVVGVIFQNLNDQTYTKVLASKGVVLATGDYVRNDEMVAHYLPWIYDQKEKFTFTYMHQDIEGNFADMGDGHRMGYWVGGNIEAGPHAAMAHGDLGKLGVDAFLQLNGKGERYINEDLTNDHFGSALIRQPGNVIYQIFDSKFPEQLSSMQAGLGTKSKISQEDIDAIDDWTSAKGDTVEDLVANLGVEADVADTMKAQIARYNELCAAGKDEDFGKASERMFALETPPFYAIRYAVGEPGLSGASQDALRCLVTMSGLSTTKDAEVCDADLNVIPGLYAIGNVQGGRFLADYPATIAGASHSIAMTYGYLTGKHIAESA</sequence>
<dbReference type="InterPro" id="IPR050315">
    <property type="entry name" value="FAD-oxidoreductase_2"/>
</dbReference>
<dbReference type="InterPro" id="IPR027477">
    <property type="entry name" value="Succ_DH/fumarate_Rdtase_cat_sf"/>
</dbReference>
<evidence type="ECO:0000256" key="3">
    <source>
        <dbReference type="ARBA" id="ARBA00022827"/>
    </source>
</evidence>
<dbReference type="SUPFAM" id="SSF51905">
    <property type="entry name" value="FAD/NAD(P)-binding domain"/>
    <property type="match status" value="1"/>
</dbReference>
<dbReference type="Pfam" id="PF00890">
    <property type="entry name" value="FAD_binding_2"/>
    <property type="match status" value="1"/>
</dbReference>
<feature type="domain" description="FAD-dependent oxidoreductase 2 FAD-binding" evidence="6">
    <location>
        <begin position="77"/>
        <end position="545"/>
    </location>
</feature>
<comment type="cofactor">
    <cofactor evidence="1">
        <name>FAD</name>
        <dbReference type="ChEBI" id="CHEBI:57692"/>
    </cofactor>
</comment>
<dbReference type="InterPro" id="IPR036188">
    <property type="entry name" value="FAD/NAD-bd_sf"/>
</dbReference>
<accession>A0ABM7WGL1</accession>
<dbReference type="PROSITE" id="PS51257">
    <property type="entry name" value="PROKAR_LIPOPROTEIN"/>
    <property type="match status" value="1"/>
</dbReference>
<reference evidence="7 8" key="1">
    <citation type="submission" date="2022-01" db="EMBL/GenBank/DDBJ databases">
        <title>Novel bile acid biosynthetic pathways are enriched in the microbiome of centenarians.</title>
        <authorList>
            <person name="Sato Y."/>
            <person name="Atarashi K."/>
            <person name="Plichta R.D."/>
            <person name="Arai Y."/>
            <person name="Sasajima S."/>
            <person name="Kearney M.S."/>
            <person name="Suda W."/>
            <person name="Takeshita K."/>
            <person name="Sasaki T."/>
            <person name="Okamoto S."/>
            <person name="Skelly N.A."/>
            <person name="Okamura Y."/>
            <person name="Vlamakis H."/>
            <person name="Li Y."/>
            <person name="Tanoue T."/>
            <person name="Takei H."/>
            <person name="Nittono H."/>
            <person name="Narushima S."/>
            <person name="Irie J."/>
            <person name="Itoh H."/>
            <person name="Moriya K."/>
            <person name="Sugiura Y."/>
            <person name="Suematsu M."/>
            <person name="Moritoki N."/>
            <person name="Shibata S."/>
            <person name="Littman R.D."/>
            <person name="Fischbach A.M."/>
            <person name="Uwamino Y."/>
            <person name="Inoue T."/>
            <person name="Honda A."/>
            <person name="Hattori M."/>
            <person name="Murai T."/>
            <person name="Xavier J.R."/>
            <person name="Hirose N."/>
            <person name="Honda K."/>
        </authorList>
    </citation>
    <scope>NUCLEOTIDE SEQUENCE [LARGE SCALE GENOMIC DNA]</scope>
    <source>
        <strain evidence="7 8">CE91-St30</strain>
    </source>
</reference>
<dbReference type="PANTHER" id="PTHR43400:SF10">
    <property type="entry name" value="3-OXOSTEROID 1-DEHYDROGENASE"/>
    <property type="match status" value="1"/>
</dbReference>
<dbReference type="Gene3D" id="3.50.50.60">
    <property type="entry name" value="FAD/NAD(P)-binding domain"/>
    <property type="match status" value="1"/>
</dbReference>
<dbReference type="InterPro" id="IPR006311">
    <property type="entry name" value="TAT_signal"/>
</dbReference>
<dbReference type="Gene3D" id="3.90.700.10">
    <property type="entry name" value="Succinate dehydrogenase/fumarate reductase flavoprotein, catalytic domain"/>
    <property type="match status" value="1"/>
</dbReference>
<organism evidence="7 8">
    <name type="scientific">Raoultibacter timonensis</name>
    <dbReference type="NCBI Taxonomy" id="1907662"/>
    <lineage>
        <taxon>Bacteria</taxon>
        <taxon>Bacillati</taxon>
        <taxon>Actinomycetota</taxon>
        <taxon>Coriobacteriia</taxon>
        <taxon>Eggerthellales</taxon>
        <taxon>Eggerthellaceae</taxon>
        <taxon>Raoultibacter</taxon>
    </lineage>
</organism>
<name>A0ABM7WGL1_9ACTN</name>
<evidence type="ECO:0000313" key="8">
    <source>
        <dbReference type="Proteomes" id="UP001320544"/>
    </source>
</evidence>
<evidence type="ECO:0000256" key="4">
    <source>
        <dbReference type="ARBA" id="ARBA00023002"/>
    </source>
</evidence>
<protein>
    <submittedName>
        <fullName evidence="7">FAD-binding dehydrogenase</fullName>
    </submittedName>
</protein>
<keyword evidence="3" id="KW-0274">FAD</keyword>
<dbReference type="PANTHER" id="PTHR43400">
    <property type="entry name" value="FUMARATE REDUCTASE"/>
    <property type="match status" value="1"/>
</dbReference>
<evidence type="ECO:0000259" key="6">
    <source>
        <dbReference type="Pfam" id="PF00890"/>
    </source>
</evidence>
<keyword evidence="4" id="KW-0560">Oxidoreductase</keyword>
<dbReference type="PROSITE" id="PS51318">
    <property type="entry name" value="TAT"/>
    <property type="match status" value="1"/>
</dbReference>
<evidence type="ECO:0000256" key="2">
    <source>
        <dbReference type="ARBA" id="ARBA00022630"/>
    </source>
</evidence>
<evidence type="ECO:0000313" key="7">
    <source>
        <dbReference type="EMBL" id="BDE95350.1"/>
    </source>
</evidence>
<evidence type="ECO:0000256" key="1">
    <source>
        <dbReference type="ARBA" id="ARBA00001974"/>
    </source>
</evidence>
<dbReference type="Proteomes" id="UP001320544">
    <property type="component" value="Chromosome"/>
</dbReference>
<dbReference type="InterPro" id="IPR003953">
    <property type="entry name" value="FAD-dep_OxRdtase_2_FAD-bd"/>
</dbReference>
<keyword evidence="8" id="KW-1185">Reference proteome</keyword>